<organism evidence="3 4">
    <name type="scientific">Mucuna pruriens</name>
    <name type="common">Velvet bean</name>
    <name type="synonym">Dolichos pruriens</name>
    <dbReference type="NCBI Taxonomy" id="157652"/>
    <lineage>
        <taxon>Eukaryota</taxon>
        <taxon>Viridiplantae</taxon>
        <taxon>Streptophyta</taxon>
        <taxon>Embryophyta</taxon>
        <taxon>Tracheophyta</taxon>
        <taxon>Spermatophyta</taxon>
        <taxon>Magnoliopsida</taxon>
        <taxon>eudicotyledons</taxon>
        <taxon>Gunneridae</taxon>
        <taxon>Pentapetalae</taxon>
        <taxon>rosids</taxon>
        <taxon>fabids</taxon>
        <taxon>Fabales</taxon>
        <taxon>Fabaceae</taxon>
        <taxon>Papilionoideae</taxon>
        <taxon>50 kb inversion clade</taxon>
        <taxon>NPAAA clade</taxon>
        <taxon>indigoferoid/millettioid clade</taxon>
        <taxon>Phaseoleae</taxon>
        <taxon>Mucuna</taxon>
    </lineage>
</organism>
<dbReference type="STRING" id="157652.A0A371HGT0"/>
<sequence>MEIPRKYFFSPIFSLVLLSLVMIVVLRRGQLLEFVTAAGSKPGYSVPLDRLRTKLPGENQLHAVGNSGDLHRNKFRDRTATRKVGKLEQRLAGARASMRKAASSQSEDERSNLKLATNSHDGIDHHYVPAGAIYRNARLFYR</sequence>
<name>A0A371HGT0_MUCPR</name>
<gene>
    <name evidence="3" type="ORF">CR513_14623</name>
</gene>
<protein>
    <submittedName>
        <fullName evidence="3">Uncharacterized protein</fullName>
    </submittedName>
</protein>
<evidence type="ECO:0000313" key="3">
    <source>
        <dbReference type="EMBL" id="RDY01979.1"/>
    </source>
</evidence>
<evidence type="ECO:0000256" key="2">
    <source>
        <dbReference type="SAM" id="Phobius"/>
    </source>
</evidence>
<dbReference type="OrthoDB" id="1748090at2759"/>
<keyword evidence="4" id="KW-1185">Reference proteome</keyword>
<dbReference type="AlphaFoldDB" id="A0A371HGT0"/>
<dbReference type="Proteomes" id="UP000257109">
    <property type="component" value="Unassembled WGS sequence"/>
</dbReference>
<evidence type="ECO:0000313" key="4">
    <source>
        <dbReference type="Proteomes" id="UP000257109"/>
    </source>
</evidence>
<keyword evidence="2" id="KW-1133">Transmembrane helix</keyword>
<dbReference type="EMBL" id="QJKJ01002627">
    <property type="protein sequence ID" value="RDY01979.1"/>
    <property type="molecule type" value="Genomic_DNA"/>
</dbReference>
<evidence type="ECO:0000256" key="1">
    <source>
        <dbReference type="SAM" id="MobiDB-lite"/>
    </source>
</evidence>
<feature type="region of interest" description="Disordered" evidence="1">
    <location>
        <begin position="91"/>
        <end position="111"/>
    </location>
</feature>
<proteinExistence type="predicted"/>
<comment type="caution">
    <text evidence="3">The sequence shown here is derived from an EMBL/GenBank/DDBJ whole genome shotgun (WGS) entry which is preliminary data.</text>
</comment>
<keyword evidence="2" id="KW-0472">Membrane</keyword>
<accession>A0A371HGT0</accession>
<feature type="transmembrane region" description="Helical" evidence="2">
    <location>
        <begin position="7"/>
        <end position="26"/>
    </location>
</feature>
<keyword evidence="2" id="KW-0812">Transmembrane</keyword>
<feature type="non-terminal residue" evidence="3">
    <location>
        <position position="1"/>
    </location>
</feature>
<reference evidence="3" key="1">
    <citation type="submission" date="2018-05" db="EMBL/GenBank/DDBJ databases">
        <title>Draft genome of Mucuna pruriens seed.</title>
        <authorList>
            <person name="Nnadi N.E."/>
            <person name="Vos R."/>
            <person name="Hasami M.H."/>
            <person name="Devisetty U.K."/>
            <person name="Aguiy J.C."/>
        </authorList>
    </citation>
    <scope>NUCLEOTIDE SEQUENCE [LARGE SCALE GENOMIC DNA]</scope>
    <source>
        <strain evidence="3">JCA_2017</strain>
    </source>
</reference>